<evidence type="ECO:0000259" key="1">
    <source>
        <dbReference type="Pfam" id="PF12680"/>
    </source>
</evidence>
<dbReference type="Gene3D" id="3.10.450.50">
    <property type="match status" value="1"/>
</dbReference>
<dbReference type="Proteomes" id="UP000663879">
    <property type="component" value="Unassembled WGS sequence"/>
</dbReference>
<name>A0A814T849_9BILA</name>
<comment type="caution">
    <text evidence="2">The sequence shown here is derived from an EMBL/GenBank/DDBJ whole genome shotgun (WGS) entry which is preliminary data.</text>
</comment>
<dbReference type="AlphaFoldDB" id="A0A814T849"/>
<organism evidence="2 3">
    <name type="scientific">Brachionus calyciflorus</name>
    <dbReference type="NCBI Taxonomy" id="104777"/>
    <lineage>
        <taxon>Eukaryota</taxon>
        <taxon>Metazoa</taxon>
        <taxon>Spiralia</taxon>
        <taxon>Gnathifera</taxon>
        <taxon>Rotifera</taxon>
        <taxon>Eurotatoria</taxon>
        <taxon>Monogononta</taxon>
        <taxon>Pseudotrocha</taxon>
        <taxon>Ploima</taxon>
        <taxon>Brachionidae</taxon>
        <taxon>Brachionus</taxon>
    </lineage>
</organism>
<gene>
    <name evidence="2" type="ORF">OXX778_LOCUS23478</name>
</gene>
<dbReference type="Pfam" id="PF12680">
    <property type="entry name" value="SnoaL_2"/>
    <property type="match status" value="1"/>
</dbReference>
<reference evidence="2" key="1">
    <citation type="submission" date="2021-02" db="EMBL/GenBank/DDBJ databases">
        <authorList>
            <person name="Nowell W R."/>
        </authorList>
    </citation>
    <scope>NUCLEOTIDE SEQUENCE</scope>
    <source>
        <strain evidence="2">Ploen Becks lab</strain>
    </source>
</reference>
<evidence type="ECO:0000313" key="2">
    <source>
        <dbReference type="EMBL" id="CAF1156491.1"/>
    </source>
</evidence>
<feature type="domain" description="SnoaL-like" evidence="1">
    <location>
        <begin position="8"/>
        <end position="91"/>
    </location>
</feature>
<protein>
    <recommendedName>
        <fullName evidence="1">SnoaL-like domain-containing protein</fullName>
    </recommendedName>
</protein>
<dbReference type="InterPro" id="IPR032710">
    <property type="entry name" value="NTF2-like_dom_sf"/>
</dbReference>
<dbReference type="OrthoDB" id="10338001at2759"/>
<dbReference type="InterPro" id="IPR037401">
    <property type="entry name" value="SnoaL-like"/>
</dbReference>
<feature type="non-terminal residue" evidence="2">
    <location>
        <position position="93"/>
    </location>
</feature>
<dbReference type="SUPFAM" id="SSF54427">
    <property type="entry name" value="NTF2-like"/>
    <property type="match status" value="1"/>
</dbReference>
<sequence length="93" mass="10985">MSLKEILEKFINFYNNQQLDELMEIYSDDAVNHQTALQPIEGKDAIRNMLKEQFSRVKAYCNIQKMVEDENCVALEWTDPTGFKGCTFFYFKD</sequence>
<keyword evidence="3" id="KW-1185">Reference proteome</keyword>
<evidence type="ECO:0000313" key="3">
    <source>
        <dbReference type="Proteomes" id="UP000663879"/>
    </source>
</evidence>
<proteinExistence type="predicted"/>
<dbReference type="EMBL" id="CAJNOC010013015">
    <property type="protein sequence ID" value="CAF1156491.1"/>
    <property type="molecule type" value="Genomic_DNA"/>
</dbReference>
<accession>A0A814T849</accession>